<evidence type="ECO:0000313" key="2">
    <source>
        <dbReference type="EMBL" id="SER70275.1"/>
    </source>
</evidence>
<dbReference type="EMBL" id="FOGJ01000009">
    <property type="protein sequence ID" value="SER70275.1"/>
    <property type="molecule type" value="Genomic_DNA"/>
</dbReference>
<feature type="transmembrane region" description="Helical" evidence="1">
    <location>
        <begin position="56"/>
        <end position="77"/>
    </location>
</feature>
<keyword evidence="1" id="KW-0472">Membrane</keyword>
<reference evidence="2 3" key="1">
    <citation type="submission" date="2016-10" db="EMBL/GenBank/DDBJ databases">
        <authorList>
            <person name="de Groot N.N."/>
        </authorList>
    </citation>
    <scope>NUCLEOTIDE SEQUENCE [LARGE SCALE GENOMIC DNA]</scope>
    <source>
        <strain evidence="2 3">AR40</strain>
    </source>
</reference>
<protein>
    <recommendedName>
        <fullName evidence="4">DUF3784 domain-containing protein</fullName>
    </recommendedName>
</protein>
<feature type="transmembrane region" description="Helical" evidence="1">
    <location>
        <begin position="12"/>
        <end position="35"/>
    </location>
</feature>
<proteinExistence type="predicted"/>
<dbReference type="Pfam" id="PF12650">
    <property type="entry name" value="DUF3784"/>
    <property type="match status" value="1"/>
</dbReference>
<feature type="transmembrane region" description="Helical" evidence="1">
    <location>
        <begin position="83"/>
        <end position="104"/>
    </location>
</feature>
<evidence type="ECO:0000313" key="3">
    <source>
        <dbReference type="Proteomes" id="UP000182584"/>
    </source>
</evidence>
<dbReference type="InterPro" id="IPR017259">
    <property type="entry name" value="UCP037672"/>
</dbReference>
<keyword evidence="1" id="KW-0812">Transmembrane</keyword>
<evidence type="ECO:0008006" key="4">
    <source>
        <dbReference type="Google" id="ProtNLM"/>
    </source>
</evidence>
<dbReference type="OrthoDB" id="2082701at2"/>
<keyword evidence="1" id="KW-1133">Transmembrane helix</keyword>
<gene>
    <name evidence="2" type="ORF">SAMN04487884_109110</name>
</gene>
<dbReference type="AlphaFoldDB" id="A0A1H9RCK3"/>
<accession>A0A1H9RCK3</accession>
<dbReference type="RefSeq" id="WP_074755692.1">
    <property type="nucleotide sequence ID" value="NZ_FOGJ01000009.1"/>
</dbReference>
<evidence type="ECO:0000256" key="1">
    <source>
        <dbReference type="SAM" id="Phobius"/>
    </source>
</evidence>
<name>A0A1H9RCK3_BUTFI</name>
<organism evidence="2 3">
    <name type="scientific">Butyrivibrio fibrisolvens</name>
    <dbReference type="NCBI Taxonomy" id="831"/>
    <lineage>
        <taxon>Bacteria</taxon>
        <taxon>Bacillati</taxon>
        <taxon>Bacillota</taxon>
        <taxon>Clostridia</taxon>
        <taxon>Lachnospirales</taxon>
        <taxon>Lachnospiraceae</taxon>
        <taxon>Butyrivibrio</taxon>
    </lineage>
</organism>
<dbReference type="Proteomes" id="UP000182584">
    <property type="component" value="Unassembled WGS sequence"/>
</dbReference>
<sequence>MTLKDISNGPSWIMWVVGILLAILSIVFISGRGANLIAGYNTASQDEKNKYDTKKICRVVGIGMALITIMVFIMALWETVLPASIAVVFIVLTVVDCIAVILLANTVCKK</sequence>